<proteinExistence type="predicted"/>
<dbReference type="Proteomes" id="UP000887013">
    <property type="component" value="Unassembled WGS sequence"/>
</dbReference>
<evidence type="ECO:0000313" key="1">
    <source>
        <dbReference type="EMBL" id="GFU28386.1"/>
    </source>
</evidence>
<keyword evidence="2" id="KW-1185">Reference proteome</keyword>
<name>A0A8X6UNS8_NEPPI</name>
<reference evidence="1" key="1">
    <citation type="submission" date="2020-08" db="EMBL/GenBank/DDBJ databases">
        <title>Multicomponent nature underlies the extraordinary mechanical properties of spider dragline silk.</title>
        <authorList>
            <person name="Kono N."/>
            <person name="Nakamura H."/>
            <person name="Mori M."/>
            <person name="Yoshida Y."/>
            <person name="Ohtoshi R."/>
            <person name="Malay A.D."/>
            <person name="Moran D.A.P."/>
            <person name="Tomita M."/>
            <person name="Numata K."/>
            <person name="Arakawa K."/>
        </authorList>
    </citation>
    <scope>NUCLEOTIDE SEQUENCE</scope>
</reference>
<dbReference type="EMBL" id="BMAW01082278">
    <property type="protein sequence ID" value="GFU28386.1"/>
    <property type="molecule type" value="Genomic_DNA"/>
</dbReference>
<protein>
    <submittedName>
        <fullName evidence="1">Uncharacterized protein</fullName>
    </submittedName>
</protein>
<evidence type="ECO:0000313" key="2">
    <source>
        <dbReference type="Proteomes" id="UP000887013"/>
    </source>
</evidence>
<organism evidence="1 2">
    <name type="scientific">Nephila pilipes</name>
    <name type="common">Giant wood spider</name>
    <name type="synonym">Nephila maculata</name>
    <dbReference type="NCBI Taxonomy" id="299642"/>
    <lineage>
        <taxon>Eukaryota</taxon>
        <taxon>Metazoa</taxon>
        <taxon>Ecdysozoa</taxon>
        <taxon>Arthropoda</taxon>
        <taxon>Chelicerata</taxon>
        <taxon>Arachnida</taxon>
        <taxon>Araneae</taxon>
        <taxon>Araneomorphae</taxon>
        <taxon>Entelegynae</taxon>
        <taxon>Araneoidea</taxon>
        <taxon>Nephilidae</taxon>
        <taxon>Nephila</taxon>
    </lineage>
</organism>
<gene>
    <name evidence="1" type="primary">AVEN_76248_1</name>
    <name evidence="1" type="ORF">NPIL_173231</name>
</gene>
<dbReference type="AlphaFoldDB" id="A0A8X6UNS8"/>
<sequence>MDDETEDEEEEMASAEASEFKKFESTLHQIFGRRKERLNEYVGFYDSVFENPDWEMENIWDQFVLLPFWCLYDGMVSGMGRTQHRHMIVACELESSFKDIWKYEIRYEFPNSGRAKKCVQIQDPFHLARAIVYVSQRKAGCDGRIPTDLTDSGQLSHFRMNRPLHENSIVFLFPLFPGGIQKLLLESKNVVN</sequence>
<comment type="caution">
    <text evidence="1">The sequence shown here is derived from an EMBL/GenBank/DDBJ whole genome shotgun (WGS) entry which is preliminary data.</text>
</comment>
<accession>A0A8X6UNS8</accession>